<feature type="domain" description="4Fe-4S ferredoxin-type" evidence="1">
    <location>
        <begin position="28"/>
        <end position="59"/>
    </location>
</feature>
<feature type="domain" description="4Fe-4S ferredoxin-type" evidence="1">
    <location>
        <begin position="1"/>
        <end position="27"/>
    </location>
</feature>
<gene>
    <name evidence="2" type="ORF">LCGC14_0882930</name>
</gene>
<sequence length="233" mass="25910">MEIKADLCNGCGQCIIVCTVQAIQLIDKKAVIDEEKCVECSVCYRDAGCPVNAIKIIRLKWPRKIRVPFSNVLATHHLTGIGGRGTEEMKTNDVTNRYKIGEIGISIELGRPGIGSRIKNIELFTIKLSKIGVEYEPLSPVTSLILDDEGHINEEVKNERVLSAIIEFKIPNSKLPQVFEVIREVEKEIDTIFSVGIVTKIKENNTQDIMNEISLLGFEVRPNAKINIGLGKP</sequence>
<accession>A0A0F9RKU9</accession>
<reference evidence="2" key="1">
    <citation type="journal article" date="2015" name="Nature">
        <title>Complex archaea that bridge the gap between prokaryotes and eukaryotes.</title>
        <authorList>
            <person name="Spang A."/>
            <person name="Saw J.H."/>
            <person name="Jorgensen S.L."/>
            <person name="Zaremba-Niedzwiedzka K."/>
            <person name="Martijn J."/>
            <person name="Lind A.E."/>
            <person name="van Eijk R."/>
            <person name="Schleper C."/>
            <person name="Guy L."/>
            <person name="Ettema T.J."/>
        </authorList>
    </citation>
    <scope>NUCLEOTIDE SEQUENCE</scope>
</reference>
<dbReference type="Pfam" id="PF12837">
    <property type="entry name" value="Fer4_6"/>
    <property type="match status" value="1"/>
</dbReference>
<dbReference type="PROSITE" id="PS51379">
    <property type="entry name" value="4FE4S_FER_2"/>
    <property type="match status" value="2"/>
</dbReference>
<dbReference type="SUPFAM" id="SSF54862">
    <property type="entry name" value="4Fe-4S ferredoxins"/>
    <property type="match status" value="1"/>
</dbReference>
<name>A0A0F9RKU9_9ZZZZ</name>
<proteinExistence type="predicted"/>
<protein>
    <recommendedName>
        <fullName evidence="1">4Fe-4S ferredoxin-type domain-containing protein</fullName>
    </recommendedName>
</protein>
<dbReference type="EMBL" id="LAZR01002788">
    <property type="protein sequence ID" value="KKN25611.1"/>
    <property type="molecule type" value="Genomic_DNA"/>
</dbReference>
<evidence type="ECO:0000313" key="2">
    <source>
        <dbReference type="EMBL" id="KKN25611.1"/>
    </source>
</evidence>
<dbReference type="AlphaFoldDB" id="A0A0F9RKU9"/>
<organism evidence="2">
    <name type="scientific">marine sediment metagenome</name>
    <dbReference type="NCBI Taxonomy" id="412755"/>
    <lineage>
        <taxon>unclassified sequences</taxon>
        <taxon>metagenomes</taxon>
        <taxon>ecological metagenomes</taxon>
    </lineage>
</organism>
<evidence type="ECO:0000259" key="1">
    <source>
        <dbReference type="PROSITE" id="PS51379"/>
    </source>
</evidence>
<dbReference type="InterPro" id="IPR017896">
    <property type="entry name" value="4Fe4S_Fe-S-bd"/>
</dbReference>
<dbReference type="Gene3D" id="3.30.70.20">
    <property type="match status" value="1"/>
</dbReference>
<comment type="caution">
    <text evidence="2">The sequence shown here is derived from an EMBL/GenBank/DDBJ whole genome shotgun (WGS) entry which is preliminary data.</text>
</comment>